<protein>
    <submittedName>
        <fullName evidence="2">Uncharacterized protein</fullName>
    </submittedName>
</protein>
<accession>A0A819NGP1</accession>
<proteinExistence type="predicted"/>
<evidence type="ECO:0000313" key="2">
    <source>
        <dbReference type="EMBL" id="CAF3997889.1"/>
    </source>
</evidence>
<feature type="non-terminal residue" evidence="2">
    <location>
        <position position="1"/>
    </location>
</feature>
<organism evidence="2 3">
    <name type="scientific">Rotaria magnacalcarata</name>
    <dbReference type="NCBI Taxonomy" id="392030"/>
    <lineage>
        <taxon>Eukaryota</taxon>
        <taxon>Metazoa</taxon>
        <taxon>Spiralia</taxon>
        <taxon>Gnathifera</taxon>
        <taxon>Rotifera</taxon>
        <taxon>Eurotatoria</taxon>
        <taxon>Bdelloidea</taxon>
        <taxon>Philodinida</taxon>
        <taxon>Philodinidae</taxon>
        <taxon>Rotaria</taxon>
    </lineage>
</organism>
<reference evidence="2" key="1">
    <citation type="submission" date="2021-02" db="EMBL/GenBank/DDBJ databases">
        <authorList>
            <person name="Nowell W R."/>
        </authorList>
    </citation>
    <scope>NUCLEOTIDE SEQUENCE</scope>
</reference>
<evidence type="ECO:0000313" key="3">
    <source>
        <dbReference type="Proteomes" id="UP000663842"/>
    </source>
</evidence>
<feature type="region of interest" description="Disordered" evidence="1">
    <location>
        <begin position="174"/>
        <end position="215"/>
    </location>
</feature>
<feature type="compositionally biased region" description="Low complexity" evidence="1">
    <location>
        <begin position="175"/>
        <end position="215"/>
    </location>
</feature>
<comment type="caution">
    <text evidence="2">The sequence shown here is derived from an EMBL/GenBank/DDBJ whole genome shotgun (WGS) entry which is preliminary data.</text>
</comment>
<evidence type="ECO:0000256" key="1">
    <source>
        <dbReference type="SAM" id="MobiDB-lite"/>
    </source>
</evidence>
<dbReference type="Proteomes" id="UP000663842">
    <property type="component" value="Unassembled WGS sequence"/>
</dbReference>
<dbReference type="AlphaFoldDB" id="A0A819NGP1"/>
<gene>
    <name evidence="2" type="ORF">UXM345_LOCUS15996</name>
</gene>
<dbReference type="EMBL" id="CAJOBF010001950">
    <property type="protein sequence ID" value="CAF3997889.1"/>
    <property type="molecule type" value="Genomic_DNA"/>
</dbReference>
<name>A0A819NGP1_9BILA</name>
<sequence>MEEFIMLQVTPSTEETSMSIISSRRINNDPVSKNGRSVNNKKFHNIRMHFKKRRFSKSRKIIVNRQLPNKIVPSSTINDPEQLHADLQNRISSLNNRKQLYPASSITTYINSPSITVEKMNSSLNDLENEYFSNKNDARYPHVQVHKISRMPTNSNQTTIPPFLLPFIATQSHPTATGTTNGTTAMTTTSTSTTDTTMTSTTMASSTTTTSTTTSTTISTTTTTAYTSPNQCGGISQTSLWTVYDATSITMALDTRKCNFTVAPAYFTSIGGIDRQRYLRGYNNIYGPTTTTFRIYIHSLLGESSAILLNYSQTYAWTIYWFGSKYTNQTNQSATDPTFCKGTGLSSQALWYAYDNYTMTMNVDTTICNLNETRLYFTSLGGTGNHYLMQAYNGIYSTTINSFRVYANSMLGWSVSNMLSYASSLAWNLNWFALAQTYQSYTSTTCTYPCPCGSVSSWSLWQYEDAYTLMMNVNTTMCGFNQMPVYFTSIGGING</sequence>